<dbReference type="GO" id="GO:0015937">
    <property type="term" value="P:coenzyme A biosynthetic process"/>
    <property type="evidence" value="ECO:0007669"/>
    <property type="project" value="UniProtKB-KW"/>
</dbReference>
<dbReference type="PANTHER" id="PTHR10695">
    <property type="entry name" value="DEPHOSPHO-COA KINASE-RELATED"/>
    <property type="match status" value="1"/>
</dbReference>
<dbReference type="Gene3D" id="3.40.50.300">
    <property type="entry name" value="P-loop containing nucleotide triphosphate hydrolases"/>
    <property type="match status" value="1"/>
</dbReference>
<evidence type="ECO:0000256" key="3">
    <source>
        <dbReference type="ARBA" id="ARBA00022679"/>
    </source>
</evidence>
<evidence type="ECO:0000256" key="6">
    <source>
        <dbReference type="ARBA" id="ARBA00022840"/>
    </source>
</evidence>
<dbReference type="AlphaFoldDB" id="A0AAD4NFS6"/>
<evidence type="ECO:0000256" key="5">
    <source>
        <dbReference type="ARBA" id="ARBA00022777"/>
    </source>
</evidence>
<keyword evidence="9" id="KW-1185">Reference proteome</keyword>
<dbReference type="Proteomes" id="UP001201812">
    <property type="component" value="Unassembled WGS sequence"/>
</dbReference>
<evidence type="ECO:0000256" key="4">
    <source>
        <dbReference type="ARBA" id="ARBA00022741"/>
    </source>
</evidence>
<dbReference type="EMBL" id="JAKKPZ010000001">
    <property type="protein sequence ID" value="KAI1728651.1"/>
    <property type="molecule type" value="Genomic_DNA"/>
</dbReference>
<dbReference type="InterPro" id="IPR001977">
    <property type="entry name" value="Depp_CoAkinase"/>
</dbReference>
<dbReference type="PROSITE" id="PS51219">
    <property type="entry name" value="DPCK"/>
    <property type="match status" value="1"/>
</dbReference>
<dbReference type="SUPFAM" id="SSF52540">
    <property type="entry name" value="P-loop containing nucleoside triphosphate hydrolases"/>
    <property type="match status" value="1"/>
</dbReference>
<evidence type="ECO:0000313" key="8">
    <source>
        <dbReference type="EMBL" id="KAI1728651.1"/>
    </source>
</evidence>
<dbReference type="PANTHER" id="PTHR10695:SF46">
    <property type="entry name" value="BIFUNCTIONAL COENZYME A SYNTHASE-RELATED"/>
    <property type="match status" value="1"/>
</dbReference>
<evidence type="ECO:0000313" key="9">
    <source>
        <dbReference type="Proteomes" id="UP001201812"/>
    </source>
</evidence>
<accession>A0AAD4NFS6</accession>
<dbReference type="HAMAP" id="MF_00376">
    <property type="entry name" value="Dephospho_CoA_kinase"/>
    <property type="match status" value="1"/>
</dbReference>
<dbReference type="InterPro" id="IPR027417">
    <property type="entry name" value="P-loop_NTPase"/>
</dbReference>
<comment type="caution">
    <text evidence="8">The sequence shown here is derived from an EMBL/GenBank/DDBJ whole genome shotgun (WGS) entry which is preliminary data.</text>
</comment>
<keyword evidence="7" id="KW-0173">Coenzyme A biosynthesis</keyword>
<reference evidence="8" key="1">
    <citation type="submission" date="2022-01" db="EMBL/GenBank/DDBJ databases">
        <title>Genome Sequence Resource for Two Populations of Ditylenchus destructor, the Migratory Endoparasitic Phytonematode.</title>
        <authorList>
            <person name="Zhang H."/>
            <person name="Lin R."/>
            <person name="Xie B."/>
        </authorList>
    </citation>
    <scope>NUCLEOTIDE SEQUENCE</scope>
    <source>
        <strain evidence="8">BazhouSP</strain>
    </source>
</reference>
<dbReference type="CDD" id="cd02022">
    <property type="entry name" value="DPCK"/>
    <property type="match status" value="1"/>
</dbReference>
<keyword evidence="2" id="KW-0963">Cytoplasm</keyword>
<organism evidence="8 9">
    <name type="scientific">Ditylenchus destructor</name>
    <dbReference type="NCBI Taxonomy" id="166010"/>
    <lineage>
        <taxon>Eukaryota</taxon>
        <taxon>Metazoa</taxon>
        <taxon>Ecdysozoa</taxon>
        <taxon>Nematoda</taxon>
        <taxon>Chromadorea</taxon>
        <taxon>Rhabditida</taxon>
        <taxon>Tylenchina</taxon>
        <taxon>Tylenchomorpha</taxon>
        <taxon>Sphaerularioidea</taxon>
        <taxon>Anguinidae</taxon>
        <taxon>Anguininae</taxon>
        <taxon>Ditylenchus</taxon>
    </lineage>
</organism>
<keyword evidence="5 8" id="KW-0418">Kinase</keyword>
<dbReference type="Pfam" id="PF01121">
    <property type="entry name" value="CoaE"/>
    <property type="match status" value="1"/>
</dbReference>
<comment type="similarity">
    <text evidence="1">Belongs to the CoaE family.</text>
</comment>
<proteinExistence type="inferred from homology"/>
<keyword evidence="6" id="KW-0067">ATP-binding</keyword>
<evidence type="ECO:0000256" key="7">
    <source>
        <dbReference type="ARBA" id="ARBA00022993"/>
    </source>
</evidence>
<dbReference type="GO" id="GO:0004140">
    <property type="term" value="F:dephospho-CoA kinase activity"/>
    <property type="evidence" value="ECO:0007669"/>
    <property type="project" value="InterPro"/>
</dbReference>
<sequence length="220" mass="24910">MLLVGLTGSIGSGKSTVSKFLREEGNIVIVDADELAKTVVEPGRSAYTQLRREFGDEYFDDDSDGRLKRDRLAALVFHDQEKRHKLNSIVHPAVAKEIVIQIVKNALSFENILILDVPLLFESGMDRYVQRTIVVSCDEETQIERIMGRDGMSDSDARARIETQMSTAEKIRRATYVVDNNGSLEETRIQVKKIIADLKSSRQPFIIRKNCAPTFDMLKY</sequence>
<gene>
    <name evidence="8" type="ORF">DdX_00849</name>
</gene>
<dbReference type="GO" id="GO:0005524">
    <property type="term" value="F:ATP binding"/>
    <property type="evidence" value="ECO:0007669"/>
    <property type="project" value="UniProtKB-KW"/>
</dbReference>
<keyword evidence="3" id="KW-0808">Transferase</keyword>
<evidence type="ECO:0000256" key="1">
    <source>
        <dbReference type="ARBA" id="ARBA00009018"/>
    </source>
</evidence>
<name>A0AAD4NFS6_9BILA</name>
<protein>
    <submittedName>
        <fullName evidence="8">Dephospho-CoA kinase domain-containing protein</fullName>
    </submittedName>
</protein>
<dbReference type="NCBIfam" id="TIGR00152">
    <property type="entry name" value="dephospho-CoA kinase"/>
    <property type="match status" value="1"/>
</dbReference>
<dbReference type="FunFam" id="3.40.50.300:FF:000991">
    <property type="entry name" value="Dephospho-CoA kinase"/>
    <property type="match status" value="1"/>
</dbReference>
<evidence type="ECO:0000256" key="2">
    <source>
        <dbReference type="ARBA" id="ARBA00022490"/>
    </source>
</evidence>
<keyword evidence="4" id="KW-0547">Nucleotide-binding</keyword>